<dbReference type="InterPro" id="IPR029047">
    <property type="entry name" value="HSP70_peptide-bd_sf"/>
</dbReference>
<dbReference type="GO" id="GO:0140662">
    <property type="term" value="F:ATP-dependent protein folding chaperone"/>
    <property type="evidence" value="ECO:0007669"/>
    <property type="project" value="InterPro"/>
</dbReference>
<organism evidence="3 4">
    <name type="scientific">Symbiodinium microadriaticum</name>
    <name type="common">Dinoflagellate</name>
    <name type="synonym">Zooxanthella microadriatica</name>
    <dbReference type="NCBI Taxonomy" id="2951"/>
    <lineage>
        <taxon>Eukaryota</taxon>
        <taxon>Sar</taxon>
        <taxon>Alveolata</taxon>
        <taxon>Dinophyceae</taxon>
        <taxon>Suessiales</taxon>
        <taxon>Symbiodiniaceae</taxon>
        <taxon>Symbiodinium</taxon>
    </lineage>
</organism>
<dbReference type="InterPro" id="IPR013126">
    <property type="entry name" value="Hsp_70_fam"/>
</dbReference>
<proteinExistence type="predicted"/>
<keyword evidence="1" id="KW-0547">Nucleotide-binding</keyword>
<keyword evidence="4" id="KW-1185">Reference proteome</keyword>
<reference evidence="3 4" key="1">
    <citation type="submission" date="2016-02" db="EMBL/GenBank/DDBJ databases">
        <title>Genome analysis of coral dinoflagellate symbionts highlights evolutionary adaptations to a symbiotic lifestyle.</title>
        <authorList>
            <person name="Aranda M."/>
            <person name="Li Y."/>
            <person name="Liew Y.J."/>
            <person name="Baumgarten S."/>
            <person name="Simakov O."/>
            <person name="Wilson M."/>
            <person name="Piel J."/>
            <person name="Ashoor H."/>
            <person name="Bougouffa S."/>
            <person name="Bajic V.B."/>
            <person name="Ryu T."/>
            <person name="Ravasi T."/>
            <person name="Bayer T."/>
            <person name="Micklem G."/>
            <person name="Kim H."/>
            <person name="Bhak J."/>
            <person name="Lajeunesse T.C."/>
            <person name="Voolstra C.R."/>
        </authorList>
    </citation>
    <scope>NUCLEOTIDE SEQUENCE [LARGE SCALE GENOMIC DNA]</scope>
    <source>
        <strain evidence="3 4">CCMP2467</strain>
    </source>
</reference>
<dbReference type="EMBL" id="LSRX01000741">
    <property type="protein sequence ID" value="OLP89821.1"/>
    <property type="molecule type" value="Genomic_DNA"/>
</dbReference>
<dbReference type="Gene3D" id="2.60.34.10">
    <property type="entry name" value="Substrate Binding Domain Of DNAk, Chain A, domain 1"/>
    <property type="match status" value="1"/>
</dbReference>
<protein>
    <submittedName>
        <fullName evidence="3">Chaperone protein DnaK</fullName>
    </submittedName>
</protein>
<keyword evidence="2" id="KW-0067">ATP-binding</keyword>
<evidence type="ECO:0000256" key="2">
    <source>
        <dbReference type="ARBA" id="ARBA00022840"/>
    </source>
</evidence>
<dbReference type="SUPFAM" id="SSF100920">
    <property type="entry name" value="Heat shock protein 70kD (HSP70), peptide-binding domain"/>
    <property type="match status" value="1"/>
</dbReference>
<sequence length="105" mass="10949">MRIPPAPRGVPQIEVTFDIDANGIVNVSAADKGTGPKLLSEPTEILHRQLEACGQLFQCFAARNRGCPPLGVASDGGATNADLSKCMLGLLSCDMLAPGKTLESL</sequence>
<dbReference type="Proteomes" id="UP000186817">
    <property type="component" value="Unassembled WGS sequence"/>
</dbReference>
<dbReference type="Pfam" id="PF00012">
    <property type="entry name" value="HSP70"/>
    <property type="match status" value="1"/>
</dbReference>
<evidence type="ECO:0000313" key="3">
    <source>
        <dbReference type="EMBL" id="OLP89821.1"/>
    </source>
</evidence>
<comment type="caution">
    <text evidence="3">The sequence shown here is derived from an EMBL/GenBank/DDBJ whole genome shotgun (WGS) entry which is preliminary data.</text>
</comment>
<dbReference type="GO" id="GO:0005524">
    <property type="term" value="F:ATP binding"/>
    <property type="evidence" value="ECO:0007669"/>
    <property type="project" value="UniProtKB-KW"/>
</dbReference>
<dbReference type="OrthoDB" id="413580at2759"/>
<dbReference type="AlphaFoldDB" id="A0A1Q9D3R4"/>
<name>A0A1Q9D3R4_SYMMI</name>
<evidence type="ECO:0000313" key="4">
    <source>
        <dbReference type="Proteomes" id="UP000186817"/>
    </source>
</evidence>
<accession>A0A1Q9D3R4</accession>
<evidence type="ECO:0000256" key="1">
    <source>
        <dbReference type="ARBA" id="ARBA00022741"/>
    </source>
</evidence>
<gene>
    <name evidence="3" type="primary">dnaK</name>
    <name evidence="3" type="ORF">AK812_SmicGene28680</name>
</gene>